<feature type="binding site" evidence="4">
    <location>
        <position position="97"/>
    </location>
    <ligand>
        <name>Mg(2+)</name>
        <dbReference type="ChEBI" id="CHEBI:18420"/>
        <label>2</label>
    </ligand>
</feature>
<dbReference type="HAMAP" id="MF_02095">
    <property type="entry name" value="CysQ"/>
    <property type="match status" value="1"/>
</dbReference>
<keyword evidence="3 4" id="KW-0460">Magnesium</keyword>
<evidence type="ECO:0000256" key="4">
    <source>
        <dbReference type="HAMAP-Rule" id="MF_02095"/>
    </source>
</evidence>
<dbReference type="InterPro" id="IPR006240">
    <property type="entry name" value="CysQ"/>
</dbReference>
<organism evidence="6 7">
    <name type="scientific">Aequoribacter fuscus</name>
    <dbReference type="NCBI Taxonomy" id="2518989"/>
    <lineage>
        <taxon>Bacteria</taxon>
        <taxon>Pseudomonadati</taxon>
        <taxon>Pseudomonadota</taxon>
        <taxon>Gammaproteobacteria</taxon>
        <taxon>Cellvibrionales</taxon>
        <taxon>Halieaceae</taxon>
        <taxon>Aequoribacter</taxon>
    </lineage>
</organism>
<accession>F3L554</accession>
<dbReference type="Gene3D" id="3.30.540.10">
    <property type="entry name" value="Fructose-1,6-Bisphosphatase, subunit A, domain 1"/>
    <property type="match status" value="1"/>
</dbReference>
<dbReference type="InterPro" id="IPR050725">
    <property type="entry name" value="CysQ/Inositol_MonoPase"/>
</dbReference>
<comment type="subcellular location">
    <subcellularLocation>
        <location evidence="4">Cell inner membrane</location>
        <topology evidence="4">Peripheral membrane protein</topology>
        <orientation evidence="4">Cytoplasmic side</orientation>
    </subcellularLocation>
</comment>
<comment type="catalytic activity">
    <reaction evidence="1 4">
        <text>adenosine 3',5'-bisphosphate + H2O = AMP + phosphate</text>
        <dbReference type="Rhea" id="RHEA:10040"/>
        <dbReference type="ChEBI" id="CHEBI:15377"/>
        <dbReference type="ChEBI" id="CHEBI:43474"/>
        <dbReference type="ChEBI" id="CHEBI:58343"/>
        <dbReference type="ChEBI" id="CHEBI:456215"/>
        <dbReference type="EC" id="3.1.3.7"/>
    </reaction>
</comment>
<dbReference type="PANTHER" id="PTHR43028">
    <property type="entry name" value="3'(2'),5'-BISPHOSPHATE NUCLEOTIDASE 1"/>
    <property type="match status" value="1"/>
</dbReference>
<sequence>MTKDLAETRPSNSEVSQILELLNTASLAILKHYRSDAAAEYQNKKDSTPLTEADLMAHRLICQGLHQISPGIPVLSEESDTDVKQIRRQWRDYWLVDPLDGTREFLNRTGEFTINIALICEHKPVLGFVAAPCLDTVWFGGEHYGAYKLTLGADLASKQSIRCRALQSNAQITVLSAIRHRNKYLQATLSYLRSATPELQRLDSGSALKFCQLAEGRGDIYPRFSPCCEWDTGAGQALVEGAGGQVWALNGRPLVYNSRDTLMSPHFVALADPSATLWTGLLHELKTSLDV</sequence>
<dbReference type="InterPro" id="IPR020583">
    <property type="entry name" value="Inositol_monoP_metal-BS"/>
</dbReference>
<dbReference type="GO" id="GO:0005886">
    <property type="term" value="C:plasma membrane"/>
    <property type="evidence" value="ECO:0007669"/>
    <property type="project" value="UniProtKB-SubCell"/>
</dbReference>
<dbReference type="eggNOG" id="COG1218">
    <property type="taxonomic scope" value="Bacteria"/>
</dbReference>
<feature type="binding site" evidence="4">
    <location>
        <position position="97"/>
    </location>
    <ligand>
        <name>Mg(2+)</name>
        <dbReference type="ChEBI" id="CHEBI:18420"/>
        <label>1</label>
    </ligand>
</feature>
<feature type="binding site" evidence="4">
    <location>
        <position position="99"/>
    </location>
    <ligand>
        <name>Mg(2+)</name>
        <dbReference type="ChEBI" id="CHEBI:18420"/>
        <label>1</label>
    </ligand>
</feature>
<feature type="binding site" evidence="4">
    <location>
        <position position="231"/>
    </location>
    <ligand>
        <name>substrate</name>
    </ligand>
</feature>
<evidence type="ECO:0000256" key="5">
    <source>
        <dbReference type="PIRSR" id="PIRSR600760-2"/>
    </source>
</evidence>
<dbReference type="InterPro" id="IPR000760">
    <property type="entry name" value="Inositol_monophosphatase-like"/>
</dbReference>
<keyword evidence="4" id="KW-0997">Cell inner membrane</keyword>
<comment type="similarity">
    <text evidence="4">Belongs to the inositol monophosphatase superfamily. CysQ family.</text>
</comment>
<dbReference type="PROSITE" id="PS00629">
    <property type="entry name" value="IMP_1"/>
    <property type="match status" value="1"/>
</dbReference>
<comment type="cofactor">
    <cofactor evidence="4 5">
        <name>Mg(2+)</name>
        <dbReference type="ChEBI" id="CHEBI:18420"/>
    </cofactor>
</comment>
<evidence type="ECO:0000256" key="3">
    <source>
        <dbReference type="ARBA" id="ARBA00022842"/>
    </source>
</evidence>
<dbReference type="GO" id="GO:0000103">
    <property type="term" value="P:sulfate assimilation"/>
    <property type="evidence" value="ECO:0007669"/>
    <property type="project" value="TreeGrafter"/>
</dbReference>
<feature type="binding site" evidence="5">
    <location>
        <position position="100"/>
    </location>
    <ligand>
        <name>Mg(2+)</name>
        <dbReference type="ChEBI" id="CHEBI:18420"/>
        <label>1</label>
        <note>catalytic</note>
    </ligand>
</feature>
<dbReference type="PANTHER" id="PTHR43028:SF5">
    <property type="entry name" value="3'(2'),5'-BISPHOSPHATE NUCLEOTIDASE 1"/>
    <property type="match status" value="1"/>
</dbReference>
<comment type="caution">
    <text evidence="6">The sequence shown here is derived from an EMBL/GenBank/DDBJ whole genome shotgun (WGS) entry which is preliminary data.</text>
</comment>
<evidence type="ECO:0000256" key="2">
    <source>
        <dbReference type="ARBA" id="ARBA00022723"/>
    </source>
</evidence>
<feature type="binding site" evidence="5">
    <location>
        <position position="77"/>
    </location>
    <ligand>
        <name>Mg(2+)</name>
        <dbReference type="ChEBI" id="CHEBI:18420"/>
        <label>1</label>
        <note>catalytic</note>
    </ligand>
</feature>
<dbReference type="GO" id="GO:0000287">
    <property type="term" value="F:magnesium ion binding"/>
    <property type="evidence" value="ECO:0007669"/>
    <property type="project" value="UniProtKB-UniRule"/>
</dbReference>
<feature type="binding site" evidence="4">
    <location>
        <position position="231"/>
    </location>
    <ligand>
        <name>Mg(2+)</name>
        <dbReference type="ChEBI" id="CHEBI:18420"/>
        <label>2</label>
    </ligand>
</feature>
<keyword evidence="4" id="KW-0472">Membrane</keyword>
<evidence type="ECO:0000313" key="6">
    <source>
        <dbReference type="EMBL" id="EGG28555.1"/>
    </source>
</evidence>
<dbReference type="GO" id="GO:0008441">
    <property type="term" value="F:3'(2'),5'-bisphosphate nucleotidase activity"/>
    <property type="evidence" value="ECO:0007669"/>
    <property type="project" value="UniProtKB-UniRule"/>
</dbReference>
<feature type="binding site" evidence="5">
    <location>
        <position position="97"/>
    </location>
    <ligand>
        <name>Mg(2+)</name>
        <dbReference type="ChEBI" id="CHEBI:18420"/>
        <label>1</label>
        <note>catalytic</note>
    </ligand>
</feature>
<feature type="binding site" evidence="4">
    <location>
        <position position="77"/>
    </location>
    <ligand>
        <name>Mg(2+)</name>
        <dbReference type="ChEBI" id="CHEBI:18420"/>
        <label>1</label>
    </ligand>
</feature>
<evidence type="ECO:0000313" key="7">
    <source>
        <dbReference type="Proteomes" id="UP000005615"/>
    </source>
</evidence>
<keyword evidence="4" id="KW-0378">Hydrolase</keyword>
<reference evidence="6 7" key="1">
    <citation type="journal article" date="2011" name="J. Bacteriol.">
        <title>Genome sequence of strain IMCC3088, a proteorhodopsin-containing marine bacterium belonging to the OM60/NOR5 clade.</title>
        <authorList>
            <person name="Jang Y."/>
            <person name="Oh H.M."/>
            <person name="Kang I."/>
            <person name="Lee K."/>
            <person name="Yang S.J."/>
            <person name="Cho J.C."/>
        </authorList>
    </citation>
    <scope>NUCLEOTIDE SEQUENCE [LARGE SCALE GENOMIC DNA]</scope>
    <source>
        <strain evidence="6 7">IMCC3088</strain>
    </source>
</reference>
<dbReference type="NCBIfam" id="TIGR01331">
    <property type="entry name" value="bisphos_cysQ"/>
    <property type="match status" value="1"/>
</dbReference>
<feature type="binding site" evidence="4">
    <location>
        <position position="77"/>
    </location>
    <ligand>
        <name>substrate</name>
    </ligand>
</feature>
<gene>
    <name evidence="4" type="primary">cysQ</name>
    <name evidence="6" type="ORF">IMCC3088_2833</name>
</gene>
<keyword evidence="2 4" id="KW-0479">Metal-binding</keyword>
<feature type="binding site" evidence="5">
    <location>
        <position position="231"/>
    </location>
    <ligand>
        <name>Mg(2+)</name>
        <dbReference type="ChEBI" id="CHEBI:18420"/>
        <label>1</label>
        <note>catalytic</note>
    </ligand>
</feature>
<dbReference type="SUPFAM" id="SSF56655">
    <property type="entry name" value="Carbohydrate phosphatase"/>
    <property type="match status" value="1"/>
</dbReference>
<dbReference type="EC" id="3.1.3.7" evidence="4"/>
<dbReference type="EMBL" id="AEIG01000095">
    <property type="protein sequence ID" value="EGG28555.1"/>
    <property type="molecule type" value="Genomic_DNA"/>
</dbReference>
<comment type="function">
    <text evidence="4">Converts adenosine-3',5'-bisphosphate (PAP) to AMP.</text>
</comment>
<keyword evidence="4" id="KW-1003">Cell membrane</keyword>
<dbReference type="RefSeq" id="WP_009576978.1">
    <property type="nucleotide sequence ID" value="NZ_AEIG01000095.1"/>
</dbReference>
<dbReference type="STRING" id="2518989.IMCC3088_2833"/>
<evidence type="ECO:0000256" key="1">
    <source>
        <dbReference type="ARBA" id="ARBA00001625"/>
    </source>
</evidence>
<dbReference type="AlphaFoldDB" id="F3L554"/>
<name>F3L554_9GAMM</name>
<keyword evidence="7" id="KW-1185">Reference proteome</keyword>
<dbReference type="PRINTS" id="PR00377">
    <property type="entry name" value="IMPHPHTASES"/>
</dbReference>
<dbReference type="Pfam" id="PF00459">
    <property type="entry name" value="Inositol_P"/>
    <property type="match status" value="1"/>
</dbReference>
<feature type="binding site" evidence="4">
    <location>
        <position position="100"/>
    </location>
    <ligand>
        <name>Mg(2+)</name>
        <dbReference type="ChEBI" id="CHEBI:18420"/>
        <label>2</label>
    </ligand>
</feature>
<dbReference type="OrthoDB" id="9785695at2"/>
<dbReference type="Proteomes" id="UP000005615">
    <property type="component" value="Unassembled WGS sequence"/>
</dbReference>
<dbReference type="Gene3D" id="3.40.190.80">
    <property type="match status" value="1"/>
</dbReference>
<dbReference type="CDD" id="cd01638">
    <property type="entry name" value="CysQ"/>
    <property type="match status" value="1"/>
</dbReference>
<dbReference type="GO" id="GO:0050427">
    <property type="term" value="P:3'-phosphoadenosine 5'-phosphosulfate metabolic process"/>
    <property type="evidence" value="ECO:0007669"/>
    <property type="project" value="TreeGrafter"/>
</dbReference>
<proteinExistence type="inferred from homology"/>
<feature type="binding site" evidence="4">
    <location>
        <begin position="99"/>
        <end position="102"/>
    </location>
    <ligand>
        <name>substrate</name>
    </ligand>
</feature>
<feature type="binding site" evidence="5">
    <location>
        <position position="99"/>
    </location>
    <ligand>
        <name>Mg(2+)</name>
        <dbReference type="ChEBI" id="CHEBI:18420"/>
        <label>1</label>
        <note>catalytic</note>
    </ligand>
</feature>
<protein>
    <recommendedName>
        <fullName evidence="4">3'(2'),5'-bisphosphate nucleotidase CysQ</fullName>
        <ecNumber evidence="4">3.1.3.7</ecNumber>
    </recommendedName>
    <alternativeName>
        <fullName evidence="4">3'(2'),5-bisphosphonucleoside 3'(2')-phosphohydrolase</fullName>
    </alternativeName>
    <alternativeName>
        <fullName evidence="4">3'-phosphoadenosine 5'-phosphate phosphatase</fullName>
        <shortName evidence="4">PAP phosphatase</shortName>
    </alternativeName>
</protein>